<evidence type="ECO:0000256" key="2">
    <source>
        <dbReference type="ARBA" id="ARBA00001933"/>
    </source>
</evidence>
<evidence type="ECO:0000256" key="3">
    <source>
        <dbReference type="ARBA" id="ARBA00007880"/>
    </source>
</evidence>
<dbReference type="GO" id="GO:0008784">
    <property type="term" value="F:alanine racemase activity"/>
    <property type="evidence" value="ECO:0007669"/>
    <property type="project" value="UniProtKB-UniRule"/>
</dbReference>
<dbReference type="EC" id="5.1.1.1" evidence="4 7"/>
<dbReference type="Gene3D" id="3.20.20.10">
    <property type="entry name" value="Alanine racemase"/>
    <property type="match status" value="1"/>
</dbReference>
<dbReference type="InterPro" id="IPR020622">
    <property type="entry name" value="Ala_racemase_pyridoxalP-BS"/>
</dbReference>
<dbReference type="UniPathway" id="UPA00042">
    <property type="reaction ID" value="UER00497"/>
</dbReference>
<dbReference type="GO" id="GO:0005829">
    <property type="term" value="C:cytosol"/>
    <property type="evidence" value="ECO:0007669"/>
    <property type="project" value="TreeGrafter"/>
</dbReference>
<evidence type="ECO:0000256" key="4">
    <source>
        <dbReference type="ARBA" id="ARBA00013089"/>
    </source>
</evidence>
<dbReference type="PRINTS" id="PR00992">
    <property type="entry name" value="ALARACEMASE"/>
</dbReference>
<dbReference type="SUPFAM" id="SSF50621">
    <property type="entry name" value="Alanine racemase C-terminal domain-like"/>
    <property type="match status" value="1"/>
</dbReference>
<organism evidence="11 12">
    <name type="scientific">Tepidamorphus gemmatus</name>
    <dbReference type="NCBI Taxonomy" id="747076"/>
    <lineage>
        <taxon>Bacteria</taxon>
        <taxon>Pseudomonadati</taxon>
        <taxon>Pseudomonadota</taxon>
        <taxon>Alphaproteobacteria</taxon>
        <taxon>Hyphomicrobiales</taxon>
        <taxon>Tepidamorphaceae</taxon>
        <taxon>Tepidamorphus</taxon>
    </lineage>
</organism>
<dbReference type="SUPFAM" id="SSF51419">
    <property type="entry name" value="PLP-binding barrel"/>
    <property type="match status" value="1"/>
</dbReference>
<dbReference type="Proteomes" id="UP000295678">
    <property type="component" value="Unassembled WGS sequence"/>
</dbReference>
<name>A0A4R3MGB7_9HYPH</name>
<gene>
    <name evidence="11" type="ORF">EDC22_104146</name>
</gene>
<comment type="caution">
    <text evidence="11">The sequence shown here is derived from an EMBL/GenBank/DDBJ whole genome shotgun (WGS) entry which is preliminary data.</text>
</comment>
<dbReference type="HAMAP" id="MF_01201">
    <property type="entry name" value="Ala_racemase"/>
    <property type="match status" value="1"/>
</dbReference>
<comment type="similarity">
    <text evidence="3 7">Belongs to the alanine racemase family.</text>
</comment>
<protein>
    <recommendedName>
        <fullName evidence="4 7">Alanine racemase</fullName>
        <ecNumber evidence="4 7">5.1.1.1</ecNumber>
    </recommendedName>
</protein>
<dbReference type="GO" id="GO:0030170">
    <property type="term" value="F:pyridoxal phosphate binding"/>
    <property type="evidence" value="ECO:0007669"/>
    <property type="project" value="UniProtKB-UniRule"/>
</dbReference>
<comment type="pathway">
    <text evidence="7">Amino-acid biosynthesis; D-alanine biosynthesis; D-alanine from L-alanine: step 1/1.</text>
</comment>
<dbReference type="AlphaFoldDB" id="A0A4R3MGB7"/>
<dbReference type="Pfam" id="PF01168">
    <property type="entry name" value="Ala_racemase_N"/>
    <property type="match status" value="1"/>
</dbReference>
<dbReference type="PANTHER" id="PTHR30511:SF0">
    <property type="entry name" value="ALANINE RACEMASE, CATABOLIC-RELATED"/>
    <property type="match status" value="1"/>
</dbReference>
<dbReference type="InterPro" id="IPR001608">
    <property type="entry name" value="Ala_racemase_N"/>
</dbReference>
<evidence type="ECO:0000256" key="5">
    <source>
        <dbReference type="ARBA" id="ARBA00022898"/>
    </source>
</evidence>
<dbReference type="GO" id="GO:0030632">
    <property type="term" value="P:D-alanine biosynthetic process"/>
    <property type="evidence" value="ECO:0007669"/>
    <property type="project" value="UniProtKB-UniRule"/>
</dbReference>
<dbReference type="NCBIfam" id="TIGR00492">
    <property type="entry name" value="alr"/>
    <property type="match status" value="1"/>
</dbReference>
<accession>A0A4R3MGB7</accession>
<comment type="catalytic activity">
    <reaction evidence="1 7">
        <text>L-alanine = D-alanine</text>
        <dbReference type="Rhea" id="RHEA:20249"/>
        <dbReference type="ChEBI" id="CHEBI:57416"/>
        <dbReference type="ChEBI" id="CHEBI:57972"/>
        <dbReference type="EC" id="5.1.1.1"/>
    </reaction>
</comment>
<dbReference type="SMART" id="SM01005">
    <property type="entry name" value="Ala_racemase_C"/>
    <property type="match status" value="1"/>
</dbReference>
<dbReference type="InterPro" id="IPR011079">
    <property type="entry name" value="Ala_racemase_C"/>
</dbReference>
<dbReference type="InterPro" id="IPR029066">
    <property type="entry name" value="PLP-binding_barrel"/>
</dbReference>
<evidence type="ECO:0000256" key="9">
    <source>
        <dbReference type="PIRSR" id="PIRSR600821-52"/>
    </source>
</evidence>
<evidence type="ECO:0000313" key="11">
    <source>
        <dbReference type="EMBL" id="TCT11389.1"/>
    </source>
</evidence>
<evidence type="ECO:0000313" key="12">
    <source>
        <dbReference type="Proteomes" id="UP000295678"/>
    </source>
</evidence>
<keyword evidence="5 7" id="KW-0663">Pyridoxal phosphate</keyword>
<feature type="domain" description="Alanine racemase C-terminal" evidence="10">
    <location>
        <begin position="246"/>
        <end position="377"/>
    </location>
</feature>
<dbReference type="PANTHER" id="PTHR30511">
    <property type="entry name" value="ALANINE RACEMASE"/>
    <property type="match status" value="1"/>
</dbReference>
<dbReference type="Gene3D" id="2.40.37.10">
    <property type="entry name" value="Lyase, Ornithine Decarboxylase, Chain A, domain 1"/>
    <property type="match status" value="1"/>
</dbReference>
<sequence length="379" mass="40175">MPAGRASWPAEALEAAGRLTIDLAAITDNWRNLAARARGAETAACVKADAYGLGIDAVVPALTAAGCRTFFVALLAEARRVRAAAPDATIYVLGGFHPHTGPAYVETGARPVLGSLAEISDWAGFCRTAGARLPAAVHIDTGMNRLGLSREECLALPPPDDLARVFEVSLVMSHLACADTPNHPLTREQRDRFEILRHRLPPAPASLANSAGLLSDPALHYDMTRPGIAIYGGLAVTGRPNPMRPVVRLEARVVQLRTISAGSSVGYGAAQTVRRDTRLAILSAGYADGYMRAAGSTDLRAGATVYFGEDAAPLVGRISMDLIAADVTDIPEDRIVAGSWAELLGDRFTVDDLAARAGTIGYEILTGLGHRYRRDYIEA</sequence>
<dbReference type="InterPro" id="IPR009006">
    <property type="entry name" value="Ala_racemase/Decarboxylase_C"/>
</dbReference>
<comment type="cofactor">
    <cofactor evidence="2 7 8">
        <name>pyridoxal 5'-phosphate</name>
        <dbReference type="ChEBI" id="CHEBI:597326"/>
    </cofactor>
</comment>
<feature type="active site" description="Proton acceptor; specific for L-alanine" evidence="7">
    <location>
        <position position="267"/>
    </location>
</feature>
<feature type="binding site" evidence="7 9">
    <location>
        <position position="320"/>
    </location>
    <ligand>
        <name>substrate</name>
    </ligand>
</feature>
<dbReference type="EMBL" id="SMAK01000004">
    <property type="protein sequence ID" value="TCT11389.1"/>
    <property type="molecule type" value="Genomic_DNA"/>
</dbReference>
<evidence type="ECO:0000259" key="10">
    <source>
        <dbReference type="SMART" id="SM01005"/>
    </source>
</evidence>
<feature type="binding site" evidence="7 9">
    <location>
        <position position="145"/>
    </location>
    <ligand>
        <name>substrate</name>
    </ligand>
</feature>
<evidence type="ECO:0000256" key="8">
    <source>
        <dbReference type="PIRSR" id="PIRSR600821-50"/>
    </source>
</evidence>
<evidence type="ECO:0000256" key="1">
    <source>
        <dbReference type="ARBA" id="ARBA00000316"/>
    </source>
</evidence>
<keyword evidence="12" id="KW-1185">Reference proteome</keyword>
<feature type="active site" description="Proton acceptor; specific for D-alanine" evidence="7">
    <location>
        <position position="47"/>
    </location>
</feature>
<evidence type="ECO:0000256" key="6">
    <source>
        <dbReference type="ARBA" id="ARBA00023235"/>
    </source>
</evidence>
<proteinExistence type="inferred from homology"/>
<feature type="modified residue" description="N6-(pyridoxal phosphate)lysine" evidence="7 8">
    <location>
        <position position="47"/>
    </location>
</feature>
<comment type="function">
    <text evidence="7">Catalyzes the interconversion of L-alanine and D-alanine. May also act on other amino acids.</text>
</comment>
<dbReference type="InterPro" id="IPR000821">
    <property type="entry name" value="Ala_racemase"/>
</dbReference>
<reference evidence="11 12" key="1">
    <citation type="submission" date="2019-03" db="EMBL/GenBank/DDBJ databases">
        <title>Genomic Encyclopedia of Type Strains, Phase IV (KMG-IV): sequencing the most valuable type-strain genomes for metagenomic binning, comparative biology and taxonomic classification.</title>
        <authorList>
            <person name="Goeker M."/>
        </authorList>
    </citation>
    <scope>NUCLEOTIDE SEQUENCE [LARGE SCALE GENOMIC DNA]</scope>
    <source>
        <strain evidence="11 12">DSM 19345</strain>
    </source>
</reference>
<dbReference type="PROSITE" id="PS00395">
    <property type="entry name" value="ALANINE_RACEMASE"/>
    <property type="match status" value="1"/>
</dbReference>
<keyword evidence="6 7" id="KW-0413">Isomerase</keyword>
<dbReference type="Pfam" id="PF00842">
    <property type="entry name" value="Ala_racemase_C"/>
    <property type="match status" value="1"/>
</dbReference>
<dbReference type="CDD" id="cd00430">
    <property type="entry name" value="PLPDE_III_AR"/>
    <property type="match status" value="1"/>
</dbReference>
<evidence type="ECO:0000256" key="7">
    <source>
        <dbReference type="HAMAP-Rule" id="MF_01201"/>
    </source>
</evidence>
<dbReference type="OrthoDB" id="9813814at2"/>